<organism evidence="3 4">
    <name type="scientific">Candidatus Parabacteroides intestinipullorum</name>
    <dbReference type="NCBI Taxonomy" id="2838723"/>
    <lineage>
        <taxon>Bacteria</taxon>
        <taxon>Pseudomonadati</taxon>
        <taxon>Bacteroidota</taxon>
        <taxon>Bacteroidia</taxon>
        <taxon>Bacteroidales</taxon>
        <taxon>Tannerellaceae</taxon>
        <taxon>Parabacteroides</taxon>
    </lineage>
</organism>
<dbReference type="PANTHER" id="PTHR34585">
    <property type="match status" value="1"/>
</dbReference>
<evidence type="ECO:0000313" key="3">
    <source>
        <dbReference type="EMBL" id="HIX73627.1"/>
    </source>
</evidence>
<dbReference type="Proteomes" id="UP000886740">
    <property type="component" value="Unassembled WGS sequence"/>
</dbReference>
<dbReference type="PANTHER" id="PTHR34585:SF22">
    <property type="entry name" value="HELIX-TURN-HELIX DOMAIN-CONTAINING PROTEIN"/>
    <property type="match status" value="1"/>
</dbReference>
<sequence>MLVDKTEFEAWMERIMGELYRISRKLDKAENRQKHLNYLNGERLYDNQEVCQLLRISKRTLQRYRNNGALKFHSIYHKTYYKESDLHEFIRNNFDENEIKRQARKDKLSETYPMPEEMDENGGEKETEEKELSDDCG</sequence>
<proteinExistence type="predicted"/>
<dbReference type="InterPro" id="IPR009061">
    <property type="entry name" value="DNA-bd_dom_put_sf"/>
</dbReference>
<dbReference type="EMBL" id="DXEL01000009">
    <property type="protein sequence ID" value="HIX73627.1"/>
    <property type="molecule type" value="Genomic_DNA"/>
</dbReference>
<name>A0A9D1X6W4_9BACT</name>
<feature type="domain" description="Helix-turn-helix" evidence="2">
    <location>
        <begin position="44"/>
        <end position="93"/>
    </location>
</feature>
<dbReference type="InterPro" id="IPR041657">
    <property type="entry name" value="HTH_17"/>
</dbReference>
<reference evidence="3" key="2">
    <citation type="submission" date="2021-04" db="EMBL/GenBank/DDBJ databases">
        <authorList>
            <person name="Gilroy R."/>
        </authorList>
    </citation>
    <scope>NUCLEOTIDE SEQUENCE</scope>
    <source>
        <strain evidence="3">ChiGjej6B6-14162</strain>
    </source>
</reference>
<accession>A0A9D1X6W4</accession>
<dbReference type="AlphaFoldDB" id="A0A9D1X6W4"/>
<reference evidence="3" key="1">
    <citation type="journal article" date="2021" name="PeerJ">
        <title>Extensive microbial diversity within the chicken gut microbiome revealed by metagenomics and culture.</title>
        <authorList>
            <person name="Gilroy R."/>
            <person name="Ravi A."/>
            <person name="Getino M."/>
            <person name="Pursley I."/>
            <person name="Horton D.L."/>
            <person name="Alikhan N.F."/>
            <person name="Baker D."/>
            <person name="Gharbi K."/>
            <person name="Hall N."/>
            <person name="Watson M."/>
            <person name="Adriaenssens E.M."/>
            <person name="Foster-Nyarko E."/>
            <person name="Jarju S."/>
            <person name="Secka A."/>
            <person name="Antonio M."/>
            <person name="Oren A."/>
            <person name="Chaudhuri R.R."/>
            <person name="La Ragione R."/>
            <person name="Hildebrand F."/>
            <person name="Pallen M.J."/>
        </authorList>
    </citation>
    <scope>NUCLEOTIDE SEQUENCE</scope>
    <source>
        <strain evidence="3">ChiGjej6B6-14162</strain>
    </source>
</reference>
<feature type="region of interest" description="Disordered" evidence="1">
    <location>
        <begin position="100"/>
        <end position="137"/>
    </location>
</feature>
<gene>
    <name evidence="3" type="ORF">H9977_01025</name>
</gene>
<dbReference type="Pfam" id="PF12728">
    <property type="entry name" value="HTH_17"/>
    <property type="match status" value="1"/>
</dbReference>
<evidence type="ECO:0000256" key="1">
    <source>
        <dbReference type="SAM" id="MobiDB-lite"/>
    </source>
</evidence>
<protein>
    <submittedName>
        <fullName evidence="3">Helix-turn-helix domain-containing protein</fullName>
    </submittedName>
</protein>
<feature type="compositionally biased region" description="Basic and acidic residues" evidence="1">
    <location>
        <begin position="100"/>
        <end position="109"/>
    </location>
</feature>
<comment type="caution">
    <text evidence="3">The sequence shown here is derived from an EMBL/GenBank/DDBJ whole genome shotgun (WGS) entry which is preliminary data.</text>
</comment>
<evidence type="ECO:0000259" key="2">
    <source>
        <dbReference type="Pfam" id="PF12728"/>
    </source>
</evidence>
<dbReference type="SUPFAM" id="SSF46955">
    <property type="entry name" value="Putative DNA-binding domain"/>
    <property type="match status" value="1"/>
</dbReference>
<evidence type="ECO:0000313" key="4">
    <source>
        <dbReference type="Proteomes" id="UP000886740"/>
    </source>
</evidence>